<dbReference type="GO" id="GO:0016747">
    <property type="term" value="F:acyltransferase activity, transferring groups other than amino-acyl groups"/>
    <property type="evidence" value="ECO:0007669"/>
    <property type="project" value="TreeGrafter"/>
</dbReference>
<dbReference type="InterPro" id="IPR050317">
    <property type="entry name" value="Plant_Fungal_Acyltransferase"/>
</dbReference>
<reference evidence="4 5" key="1">
    <citation type="journal article" date="2012" name="Nat. Biotechnol.">
        <title>Draft genome sequence of pigeonpea (Cajanus cajan), an orphan legume crop of resource-poor farmers.</title>
        <authorList>
            <person name="Varshney R.K."/>
            <person name="Chen W."/>
            <person name="Li Y."/>
            <person name="Bharti A.K."/>
            <person name="Saxena R.K."/>
            <person name="Schlueter J.A."/>
            <person name="Donoghue M.T."/>
            <person name="Azam S."/>
            <person name="Fan G."/>
            <person name="Whaley A.M."/>
            <person name="Farmer A.D."/>
            <person name="Sheridan J."/>
            <person name="Iwata A."/>
            <person name="Tuteja R."/>
            <person name="Penmetsa R.V."/>
            <person name="Wu W."/>
            <person name="Upadhyaya H.D."/>
            <person name="Yang S.P."/>
            <person name="Shah T."/>
            <person name="Saxena K.B."/>
            <person name="Michael T."/>
            <person name="McCombie W.R."/>
            <person name="Yang B."/>
            <person name="Zhang G."/>
            <person name="Yang H."/>
            <person name="Wang J."/>
            <person name="Spillane C."/>
            <person name="Cook D.R."/>
            <person name="May G.D."/>
            <person name="Xu X."/>
            <person name="Jackson S.A."/>
        </authorList>
    </citation>
    <scope>NUCLEOTIDE SEQUENCE [LARGE SCALE GENOMIC DNA]</scope>
    <source>
        <strain evidence="5">cv. Asha</strain>
    </source>
</reference>
<evidence type="ECO:0000256" key="2">
    <source>
        <dbReference type="ARBA" id="ARBA00022679"/>
    </source>
</evidence>
<sequence>MAVSLKGCYTVKPWEKTWCGRLALSELDQTGQVTHVPTLYFYHPPENCMYSTIASTLRDSLSRVLVPFYTLAGRLHWINNGRLELHCNASGVSFIEAESSSSLQHLRDDFNLYHLLFPTVDYTLPIHQNPLLLIQLTRFSCGGVSIGITISHVVVDGTSASHFVCEWARLARGEPLQTAPFHDQKVLRGGEPPSVPLTECDVHAEFDRPPLLLGKNDNAEERKKKTTMAVLELSKTQVETLRKRANGNYSRYESVAGHIWRSACMARGLKEEQPTLISITIDLRRRMKPPLPEGYFGNAILDAVASGLVGDLVLKPLGYACSIIRAAIEKVNDEYVRSGIEFLKNQEDLRRFHKDSIAQGSENEAFYGNPNLGVVSWLTLPLFGVDFGWGKEVYMRPAAHAFEGEFLLLPCPDGDGSFVVALGLQVEHMDAFKKIFYQDIE</sequence>
<evidence type="ECO:0000256" key="3">
    <source>
        <dbReference type="ARBA" id="ARBA00023315"/>
    </source>
</evidence>
<name>A0A151SRY5_CAJCA</name>
<dbReference type="OrthoDB" id="671439at2759"/>
<dbReference type="Gene3D" id="3.30.559.10">
    <property type="entry name" value="Chloramphenicol acetyltransferase-like domain"/>
    <property type="match status" value="2"/>
</dbReference>
<evidence type="ECO:0000313" key="4">
    <source>
        <dbReference type="EMBL" id="KYP57502.1"/>
    </source>
</evidence>
<organism evidence="4 5">
    <name type="scientific">Cajanus cajan</name>
    <name type="common">Pigeon pea</name>
    <name type="synonym">Cajanus indicus</name>
    <dbReference type="NCBI Taxonomy" id="3821"/>
    <lineage>
        <taxon>Eukaryota</taxon>
        <taxon>Viridiplantae</taxon>
        <taxon>Streptophyta</taxon>
        <taxon>Embryophyta</taxon>
        <taxon>Tracheophyta</taxon>
        <taxon>Spermatophyta</taxon>
        <taxon>Magnoliopsida</taxon>
        <taxon>eudicotyledons</taxon>
        <taxon>Gunneridae</taxon>
        <taxon>Pentapetalae</taxon>
        <taxon>rosids</taxon>
        <taxon>fabids</taxon>
        <taxon>Fabales</taxon>
        <taxon>Fabaceae</taxon>
        <taxon>Papilionoideae</taxon>
        <taxon>50 kb inversion clade</taxon>
        <taxon>NPAAA clade</taxon>
        <taxon>indigoferoid/millettioid clade</taxon>
        <taxon>Phaseoleae</taxon>
        <taxon>Cajanus</taxon>
    </lineage>
</organism>
<keyword evidence="3" id="KW-0012">Acyltransferase</keyword>
<dbReference type="AlphaFoldDB" id="A0A151SRY5"/>
<dbReference type="InterPro" id="IPR023213">
    <property type="entry name" value="CAT-like_dom_sf"/>
</dbReference>
<evidence type="ECO:0000313" key="5">
    <source>
        <dbReference type="Proteomes" id="UP000075243"/>
    </source>
</evidence>
<dbReference type="PANTHER" id="PTHR31642:SF324">
    <property type="entry name" value="SPERMIDINE HYDROXYCINNAMOYL TRANSFERASE"/>
    <property type="match status" value="1"/>
</dbReference>
<dbReference type="Gramene" id="C.cajan_03686.t">
    <property type="protein sequence ID" value="C.cajan_03686.t.cds1"/>
    <property type="gene ID" value="C.cajan_03686"/>
</dbReference>
<keyword evidence="5" id="KW-1185">Reference proteome</keyword>
<dbReference type="FunFam" id="3.30.559.10:FF:000008">
    <property type="entry name" value="Tryptamine hydroxycinnamoyl transferase"/>
    <property type="match status" value="1"/>
</dbReference>
<dbReference type="Proteomes" id="UP000075243">
    <property type="component" value="Chromosome 11"/>
</dbReference>
<proteinExistence type="inferred from homology"/>
<accession>A0A151SRY5</accession>
<dbReference type="Pfam" id="PF02458">
    <property type="entry name" value="Transferase"/>
    <property type="match status" value="1"/>
</dbReference>
<evidence type="ECO:0000256" key="1">
    <source>
        <dbReference type="ARBA" id="ARBA00009861"/>
    </source>
</evidence>
<dbReference type="STRING" id="3821.A0A151SRY5"/>
<dbReference type="SUPFAM" id="SSF52777">
    <property type="entry name" value="CoA-dependent acyltransferases"/>
    <property type="match status" value="1"/>
</dbReference>
<dbReference type="OMA" id="NTHICEW"/>
<keyword evidence="2" id="KW-0808">Transferase</keyword>
<protein>
    <submittedName>
        <fullName evidence="4">Anthranilate N-benzoyltransferase protein 2</fullName>
    </submittedName>
</protein>
<gene>
    <name evidence="4" type="ORF">KK1_003766</name>
</gene>
<dbReference type="PANTHER" id="PTHR31642">
    <property type="entry name" value="TRICHOTHECENE 3-O-ACETYLTRANSFERASE"/>
    <property type="match status" value="1"/>
</dbReference>
<comment type="similarity">
    <text evidence="1">Belongs to the plant acyltransferase family.</text>
</comment>
<dbReference type="EMBL" id="CM003613">
    <property type="protein sequence ID" value="KYP57502.1"/>
    <property type="molecule type" value="Genomic_DNA"/>
</dbReference>